<dbReference type="GO" id="GO:0005886">
    <property type="term" value="C:plasma membrane"/>
    <property type="evidence" value="ECO:0007669"/>
    <property type="project" value="UniProtKB-SubCell"/>
</dbReference>
<sequence>MKYFEVNYLFKGQKTKTVVKSPNRSDAIAIAKVKIPGVILNVKETSAPLEDQLSELKTQFLGALFRKKIKMPNLIAAIRQLSVMTNAGISIHDSVKEVANATVDKSLKEIFNSVNDDLNSGLSLTQALMNYREEVGDVTLALVELGESTGNMAESLEKLAEILEEIEENRQKFKKAMRYPITVVIAIAIAFSILMVYVVPKFKDIFSKLKAELPLPTKILLFMENLINNYGLYLLAAIFITIVLFKYLLVHNEEFKKKYDQYILKLYLIGNIIFYATLSRFCLVFTELIRAGIPIADALDTALLTLDNTHLKKRLSAVKVSVQRGISLTESFRDTGLFEGMLIQMIQAGEQSGTLDKMLEKVTQYFKSRFSQIIDNIASYIEPILLGFIAAMVLLMALGIFMPMWDMAKAVKS</sequence>
<keyword evidence="6 7" id="KW-0472">Membrane</keyword>
<dbReference type="STRING" id="1193502.SHALO_1458"/>
<dbReference type="InterPro" id="IPR042094">
    <property type="entry name" value="T2SS_GspF_sf"/>
</dbReference>
<feature type="transmembrane region" description="Helical" evidence="7">
    <location>
        <begin position="230"/>
        <end position="250"/>
    </location>
</feature>
<keyword evidence="3" id="KW-1003">Cell membrane</keyword>
<comment type="subcellular location">
    <subcellularLocation>
        <location evidence="1">Cell membrane</location>
        <topology evidence="1">Multi-pass membrane protein</topology>
    </subcellularLocation>
</comment>
<dbReference type="PRINTS" id="PR00812">
    <property type="entry name" value="BCTERIALGSPF"/>
</dbReference>
<name>A0A1D7TJQ8_9BACT</name>
<keyword evidence="10" id="KW-1185">Reference proteome</keyword>
<comment type="similarity">
    <text evidence="2">Belongs to the GSP F family.</text>
</comment>
<dbReference type="GO" id="GO:0015628">
    <property type="term" value="P:protein secretion by the type II secretion system"/>
    <property type="evidence" value="ECO:0007669"/>
    <property type="project" value="TreeGrafter"/>
</dbReference>
<protein>
    <submittedName>
        <fullName evidence="9">Type II secretion system protein F</fullName>
    </submittedName>
</protein>
<organism evidence="9 10">
    <name type="scientific">Sulfurospirillum halorespirans DSM 13726</name>
    <dbReference type="NCBI Taxonomy" id="1193502"/>
    <lineage>
        <taxon>Bacteria</taxon>
        <taxon>Pseudomonadati</taxon>
        <taxon>Campylobacterota</taxon>
        <taxon>Epsilonproteobacteria</taxon>
        <taxon>Campylobacterales</taxon>
        <taxon>Sulfurospirillaceae</taxon>
        <taxon>Sulfurospirillum</taxon>
    </lineage>
</organism>
<evidence type="ECO:0000313" key="10">
    <source>
        <dbReference type="Proteomes" id="UP000094609"/>
    </source>
</evidence>
<evidence type="ECO:0000256" key="6">
    <source>
        <dbReference type="ARBA" id="ARBA00023136"/>
    </source>
</evidence>
<evidence type="ECO:0000256" key="5">
    <source>
        <dbReference type="ARBA" id="ARBA00022989"/>
    </source>
</evidence>
<feature type="transmembrane region" description="Helical" evidence="7">
    <location>
        <begin position="384"/>
        <end position="405"/>
    </location>
</feature>
<evidence type="ECO:0000256" key="2">
    <source>
        <dbReference type="ARBA" id="ARBA00005745"/>
    </source>
</evidence>
<evidence type="ECO:0000256" key="4">
    <source>
        <dbReference type="ARBA" id="ARBA00022692"/>
    </source>
</evidence>
<dbReference type="InterPro" id="IPR018076">
    <property type="entry name" value="T2SS_GspF_dom"/>
</dbReference>
<dbReference type="KEGG" id="shal:SHALO_1458"/>
<dbReference type="RefSeq" id="WP_069478014.1">
    <property type="nucleotide sequence ID" value="NZ_CP017111.1"/>
</dbReference>
<dbReference type="PANTHER" id="PTHR30012">
    <property type="entry name" value="GENERAL SECRETION PATHWAY PROTEIN"/>
    <property type="match status" value="1"/>
</dbReference>
<keyword evidence="4 7" id="KW-0812">Transmembrane</keyword>
<dbReference type="Gene3D" id="1.20.81.30">
    <property type="entry name" value="Type II secretion system (T2SS), domain F"/>
    <property type="match status" value="2"/>
</dbReference>
<gene>
    <name evidence="9" type="ORF">SHALO_1458</name>
</gene>
<proteinExistence type="inferred from homology"/>
<dbReference type="PATRIC" id="fig|1193502.14.peg.1477"/>
<evidence type="ECO:0000313" key="9">
    <source>
        <dbReference type="EMBL" id="AOO65233.1"/>
    </source>
</evidence>
<evidence type="ECO:0000256" key="7">
    <source>
        <dbReference type="SAM" id="Phobius"/>
    </source>
</evidence>
<feature type="transmembrane region" description="Helical" evidence="7">
    <location>
        <begin position="262"/>
        <end position="278"/>
    </location>
</feature>
<accession>A0A1D7TJQ8</accession>
<feature type="transmembrane region" description="Helical" evidence="7">
    <location>
        <begin position="179"/>
        <end position="199"/>
    </location>
</feature>
<evidence type="ECO:0000256" key="3">
    <source>
        <dbReference type="ARBA" id="ARBA00022475"/>
    </source>
</evidence>
<dbReference type="AlphaFoldDB" id="A0A1D7TJQ8"/>
<evidence type="ECO:0000259" key="8">
    <source>
        <dbReference type="Pfam" id="PF00482"/>
    </source>
</evidence>
<dbReference type="InterPro" id="IPR003004">
    <property type="entry name" value="GspF/PilC"/>
</dbReference>
<evidence type="ECO:0000256" key="1">
    <source>
        <dbReference type="ARBA" id="ARBA00004651"/>
    </source>
</evidence>
<dbReference type="EMBL" id="CP017111">
    <property type="protein sequence ID" value="AOO65233.1"/>
    <property type="molecule type" value="Genomic_DNA"/>
</dbReference>
<keyword evidence="5 7" id="KW-1133">Transmembrane helix</keyword>
<dbReference type="Pfam" id="PF00482">
    <property type="entry name" value="T2SSF"/>
    <property type="match status" value="2"/>
</dbReference>
<dbReference type="PANTHER" id="PTHR30012:SF4">
    <property type="entry name" value="MSHA BIOGENESIS PROTEIN MSHG"/>
    <property type="match status" value="1"/>
</dbReference>
<feature type="domain" description="Type II secretion system protein GspF" evidence="8">
    <location>
        <begin position="281"/>
        <end position="403"/>
    </location>
</feature>
<reference evidence="10" key="1">
    <citation type="submission" date="2016-08" db="EMBL/GenBank/DDBJ databases">
        <title>Complete genome sequence of the organohalide-respiring Epsilonproteobacterium Sulfurospirillum halorespirans.</title>
        <authorList>
            <person name="Goris T."/>
            <person name="Zimmermann J."/>
            <person name="Schenz B."/>
            <person name="Lemos M."/>
            <person name="Hackermueller J."/>
            <person name="Diekert G."/>
        </authorList>
    </citation>
    <scope>NUCLEOTIDE SEQUENCE [LARGE SCALE GENOMIC DNA]</scope>
    <source>
        <strain>DSM 13726</strain>
        <strain evidence="10">PCE-M2</strain>
    </source>
</reference>
<feature type="domain" description="Type II secretion system protein GspF" evidence="8">
    <location>
        <begin position="77"/>
        <end position="200"/>
    </location>
</feature>
<dbReference type="Proteomes" id="UP000094609">
    <property type="component" value="Chromosome"/>
</dbReference>